<evidence type="ECO:0000256" key="1">
    <source>
        <dbReference type="ARBA" id="ARBA00001947"/>
    </source>
</evidence>
<dbReference type="PROSITE" id="PS01124">
    <property type="entry name" value="HTH_ARAC_FAMILY_2"/>
    <property type="match status" value="1"/>
</dbReference>
<evidence type="ECO:0000313" key="8">
    <source>
        <dbReference type="EMBL" id="RAV19311.1"/>
    </source>
</evidence>
<keyword evidence="2" id="KW-0808">Transferase</keyword>
<dbReference type="OrthoDB" id="9802228at2"/>
<feature type="domain" description="HTH araC/xylS-type" evidence="7">
    <location>
        <begin position="86"/>
        <end position="184"/>
    </location>
</feature>
<dbReference type="InterPro" id="IPR018060">
    <property type="entry name" value="HTH_AraC"/>
</dbReference>
<evidence type="ECO:0000313" key="9">
    <source>
        <dbReference type="Proteomes" id="UP000250369"/>
    </source>
</evidence>
<name>A0A329MH89_9BACL</name>
<comment type="caution">
    <text evidence="8">The sequence shown here is derived from an EMBL/GenBank/DDBJ whole genome shotgun (WGS) entry which is preliminary data.</text>
</comment>
<accession>A0A329MH89</accession>
<proteinExistence type="predicted"/>
<dbReference type="Pfam" id="PF02805">
    <property type="entry name" value="Ada_Zn_binding"/>
    <property type="match status" value="1"/>
</dbReference>
<dbReference type="RefSeq" id="WP_113032674.1">
    <property type="nucleotide sequence ID" value="NZ_QMFB01000012.1"/>
</dbReference>
<dbReference type="SUPFAM" id="SSF57884">
    <property type="entry name" value="Ada DNA repair protein, N-terminal domain (N-Ada 10)"/>
    <property type="match status" value="1"/>
</dbReference>
<evidence type="ECO:0000256" key="6">
    <source>
        <dbReference type="ARBA" id="ARBA00023163"/>
    </source>
</evidence>
<dbReference type="InterPro" id="IPR035451">
    <property type="entry name" value="Ada-like_dom_sf"/>
</dbReference>
<keyword evidence="5" id="KW-0010">Activator</keyword>
<dbReference type="GO" id="GO:0008270">
    <property type="term" value="F:zinc ion binding"/>
    <property type="evidence" value="ECO:0007669"/>
    <property type="project" value="InterPro"/>
</dbReference>
<keyword evidence="4" id="KW-0238">DNA-binding</keyword>
<keyword evidence="3" id="KW-0805">Transcription regulation</keyword>
<protein>
    <submittedName>
        <fullName evidence="8">AraC family transcriptional regulator</fullName>
    </submittedName>
</protein>
<dbReference type="InterPro" id="IPR009057">
    <property type="entry name" value="Homeodomain-like_sf"/>
</dbReference>
<dbReference type="GO" id="GO:0032259">
    <property type="term" value="P:methylation"/>
    <property type="evidence" value="ECO:0007669"/>
    <property type="project" value="UniProtKB-KW"/>
</dbReference>
<dbReference type="SUPFAM" id="SSF46689">
    <property type="entry name" value="Homeodomain-like"/>
    <property type="match status" value="2"/>
</dbReference>
<dbReference type="AlphaFoldDB" id="A0A329MH89"/>
<evidence type="ECO:0000256" key="4">
    <source>
        <dbReference type="ARBA" id="ARBA00023125"/>
    </source>
</evidence>
<dbReference type="InterPro" id="IPR004026">
    <property type="entry name" value="Ada_DNA_repair_Zn-bd"/>
</dbReference>
<gene>
    <name evidence="8" type="ORF">DQG23_20135</name>
</gene>
<dbReference type="PANTHER" id="PTHR43280:SF2">
    <property type="entry name" value="HTH-TYPE TRANSCRIPTIONAL REGULATOR EXSA"/>
    <property type="match status" value="1"/>
</dbReference>
<dbReference type="PIRSF" id="PIRSF000408">
    <property type="entry name" value="Alkyltransferas_AdaA"/>
    <property type="match status" value="1"/>
</dbReference>
<dbReference type="SMART" id="SM00342">
    <property type="entry name" value="HTH_ARAC"/>
    <property type="match status" value="1"/>
</dbReference>
<dbReference type="GO" id="GO:0043565">
    <property type="term" value="F:sequence-specific DNA binding"/>
    <property type="evidence" value="ECO:0007669"/>
    <property type="project" value="InterPro"/>
</dbReference>
<dbReference type="Gene3D" id="3.40.10.10">
    <property type="entry name" value="DNA Methylphosphotriester Repair Domain"/>
    <property type="match status" value="1"/>
</dbReference>
<dbReference type="EMBL" id="QMFB01000012">
    <property type="protein sequence ID" value="RAV19311.1"/>
    <property type="molecule type" value="Genomic_DNA"/>
</dbReference>
<dbReference type="GO" id="GO:0003700">
    <property type="term" value="F:DNA-binding transcription factor activity"/>
    <property type="evidence" value="ECO:0007669"/>
    <property type="project" value="InterPro"/>
</dbReference>
<sequence>MTEEERFQAVYATILRRDTRYDGIYYVGIASTGIVCRPSCRSRIPKPENVRVYDGLDDALKAGFRPCKRCRPEDPGRHGPDAQLAQSALELIERRYAEPLTLSVMAAQLNISPYHLQRTFKRITGQSPAEHMMQTRLESARHMLAQSELPVADIARAVGFRSASHFTSVFHRAYGCSPHAYRAQGGSPCPKQ</sequence>
<reference evidence="8 9" key="1">
    <citation type="journal article" date="2009" name="Int. J. Syst. Evol. Microbiol.">
        <title>Paenibacillus contaminans sp. nov., isolated from a contaminated laboratory plate.</title>
        <authorList>
            <person name="Chou J.H."/>
            <person name="Lee J.H."/>
            <person name="Lin M.C."/>
            <person name="Chang P.S."/>
            <person name="Arun A.B."/>
            <person name="Young C.C."/>
            <person name="Chen W.M."/>
        </authorList>
    </citation>
    <scope>NUCLEOTIDE SEQUENCE [LARGE SCALE GENOMIC DNA]</scope>
    <source>
        <strain evidence="8 9">CKOBP-6</strain>
    </source>
</reference>
<keyword evidence="9" id="KW-1185">Reference proteome</keyword>
<dbReference type="InterPro" id="IPR016220">
    <property type="entry name" value="Me-P-triester_DNA_alkyl-Trfase"/>
</dbReference>
<dbReference type="PRINTS" id="PR00032">
    <property type="entry name" value="HTHARAC"/>
</dbReference>
<evidence type="ECO:0000256" key="5">
    <source>
        <dbReference type="ARBA" id="ARBA00023159"/>
    </source>
</evidence>
<dbReference type="GO" id="GO:0008168">
    <property type="term" value="F:methyltransferase activity"/>
    <property type="evidence" value="ECO:0007669"/>
    <property type="project" value="UniProtKB-KW"/>
</dbReference>
<keyword evidence="2" id="KW-0489">Methyltransferase</keyword>
<dbReference type="GO" id="GO:0006281">
    <property type="term" value="P:DNA repair"/>
    <property type="evidence" value="ECO:0007669"/>
    <property type="project" value="InterPro"/>
</dbReference>
<evidence type="ECO:0000259" key="7">
    <source>
        <dbReference type="PROSITE" id="PS01124"/>
    </source>
</evidence>
<dbReference type="Proteomes" id="UP000250369">
    <property type="component" value="Unassembled WGS sequence"/>
</dbReference>
<dbReference type="PANTHER" id="PTHR43280">
    <property type="entry name" value="ARAC-FAMILY TRANSCRIPTIONAL REGULATOR"/>
    <property type="match status" value="1"/>
</dbReference>
<dbReference type="Gene3D" id="1.10.10.60">
    <property type="entry name" value="Homeodomain-like"/>
    <property type="match status" value="2"/>
</dbReference>
<keyword evidence="6" id="KW-0804">Transcription</keyword>
<evidence type="ECO:0000256" key="3">
    <source>
        <dbReference type="ARBA" id="ARBA00023015"/>
    </source>
</evidence>
<evidence type="ECO:0000256" key="2">
    <source>
        <dbReference type="ARBA" id="ARBA00022603"/>
    </source>
</evidence>
<dbReference type="InterPro" id="IPR020449">
    <property type="entry name" value="Tscrpt_reg_AraC-type_HTH"/>
</dbReference>
<comment type="cofactor">
    <cofactor evidence="1">
        <name>Zn(2+)</name>
        <dbReference type="ChEBI" id="CHEBI:29105"/>
    </cofactor>
</comment>
<dbReference type="Pfam" id="PF12833">
    <property type="entry name" value="HTH_18"/>
    <property type="match status" value="1"/>
</dbReference>
<organism evidence="8 9">
    <name type="scientific">Paenibacillus contaminans</name>
    <dbReference type="NCBI Taxonomy" id="450362"/>
    <lineage>
        <taxon>Bacteria</taxon>
        <taxon>Bacillati</taxon>
        <taxon>Bacillota</taxon>
        <taxon>Bacilli</taxon>
        <taxon>Bacillales</taxon>
        <taxon>Paenibacillaceae</taxon>
        <taxon>Paenibacillus</taxon>
    </lineage>
</organism>